<keyword evidence="2" id="KW-1185">Reference proteome</keyword>
<proteinExistence type="predicted"/>
<accession>A0ABT9JTR3</accession>
<organism evidence="1 2">
    <name type="scientific">Methylophilus aquaticus</name>
    <dbReference type="NCBI Taxonomy" id="1971610"/>
    <lineage>
        <taxon>Bacteria</taxon>
        <taxon>Pseudomonadati</taxon>
        <taxon>Pseudomonadota</taxon>
        <taxon>Betaproteobacteria</taxon>
        <taxon>Nitrosomonadales</taxon>
        <taxon>Methylophilaceae</taxon>
        <taxon>Methylophilus</taxon>
    </lineage>
</organism>
<evidence type="ECO:0000313" key="2">
    <source>
        <dbReference type="Proteomes" id="UP001225906"/>
    </source>
</evidence>
<reference evidence="2" key="1">
    <citation type="journal article" date="2019" name="Int. J. Syst. Evol. Microbiol.">
        <title>The Global Catalogue of Microorganisms (GCM) 10K type strain sequencing project: providing services to taxonomists for standard genome sequencing and annotation.</title>
        <authorList>
            <consortium name="The Broad Institute Genomics Platform"/>
            <consortium name="The Broad Institute Genome Sequencing Center for Infectious Disease"/>
            <person name="Wu L."/>
            <person name="Ma J."/>
        </authorList>
    </citation>
    <scope>NUCLEOTIDE SEQUENCE [LARGE SCALE GENOMIC DNA]</scope>
    <source>
        <strain evidence="2">VKM B-3159</strain>
    </source>
</reference>
<dbReference type="Proteomes" id="UP001225906">
    <property type="component" value="Unassembled WGS sequence"/>
</dbReference>
<evidence type="ECO:0008006" key="3">
    <source>
        <dbReference type="Google" id="ProtNLM"/>
    </source>
</evidence>
<dbReference type="EMBL" id="JAVCAP010000014">
    <property type="protein sequence ID" value="MDP8567536.1"/>
    <property type="molecule type" value="Genomic_DNA"/>
</dbReference>
<dbReference type="Gene3D" id="1.10.510.10">
    <property type="entry name" value="Transferase(Phosphotransferase) domain 1"/>
    <property type="match status" value="1"/>
</dbReference>
<comment type="caution">
    <text evidence="1">The sequence shown here is derived from an EMBL/GenBank/DDBJ whole genome shotgun (WGS) entry which is preliminary data.</text>
</comment>
<name>A0ABT9JTR3_9PROT</name>
<evidence type="ECO:0000313" key="1">
    <source>
        <dbReference type="EMBL" id="MDP8567536.1"/>
    </source>
</evidence>
<sequence>MLTLRSTSSTLLTDEMLIDLCQGGQVIEQDVRGLKVVRLSNGDFLKIFRARRWLSGARMYSHARRFYRNALRLQARNIPTVTVKSLHHLPKAGHTAVIYQPLAGQTLRQLMQSELPAIKSLAEKLGRFLAELHDQGIHFHSLHSGNVLLTPDGQFGLIDISDMTIYPWPLRCATRVRSFIRLGKYREEMRLLDATFWRSVMHGYSQSPRGNNCADTIMASVDYLQVIK</sequence>
<dbReference type="RefSeq" id="WP_306389260.1">
    <property type="nucleotide sequence ID" value="NZ_JAVCAP010000014.1"/>
</dbReference>
<dbReference type="InterPro" id="IPR011009">
    <property type="entry name" value="Kinase-like_dom_sf"/>
</dbReference>
<gene>
    <name evidence="1" type="ORF">Q9291_06715</name>
</gene>
<dbReference type="SUPFAM" id="SSF56112">
    <property type="entry name" value="Protein kinase-like (PK-like)"/>
    <property type="match status" value="1"/>
</dbReference>
<protein>
    <recommendedName>
        <fullName evidence="3">Toluene tolerance protein</fullName>
    </recommendedName>
</protein>